<feature type="transmembrane region" description="Helical" evidence="6">
    <location>
        <begin position="331"/>
        <end position="358"/>
    </location>
</feature>
<feature type="transmembrane region" description="Helical" evidence="6">
    <location>
        <begin position="50"/>
        <end position="69"/>
    </location>
</feature>
<dbReference type="OrthoDB" id="9779554at2"/>
<feature type="transmembrane region" description="Helical" evidence="6">
    <location>
        <begin position="252"/>
        <end position="272"/>
    </location>
</feature>
<organism evidence="7 8">
    <name type="scientific">Tepidimonas fonticaldi</name>
    <dbReference type="NCBI Taxonomy" id="1101373"/>
    <lineage>
        <taxon>Bacteria</taxon>
        <taxon>Pseudomonadati</taxon>
        <taxon>Pseudomonadota</taxon>
        <taxon>Betaproteobacteria</taxon>
        <taxon>Burkholderiales</taxon>
        <taxon>Tepidimonas</taxon>
    </lineage>
</organism>
<dbReference type="GO" id="GO:0005315">
    <property type="term" value="F:phosphate transmembrane transporter activity"/>
    <property type="evidence" value="ECO:0007669"/>
    <property type="project" value="InterPro"/>
</dbReference>
<dbReference type="Pfam" id="PF01384">
    <property type="entry name" value="PHO4"/>
    <property type="match status" value="1"/>
</dbReference>
<evidence type="ECO:0000256" key="2">
    <source>
        <dbReference type="ARBA" id="ARBA00022448"/>
    </source>
</evidence>
<keyword evidence="4 6" id="KW-1133">Transmembrane helix</keyword>
<accession>A0A1A6DV02</accession>
<feature type="transmembrane region" description="Helical" evidence="6">
    <location>
        <begin position="228"/>
        <end position="246"/>
    </location>
</feature>
<keyword evidence="5 6" id="KW-0472">Membrane</keyword>
<proteinExistence type="inferred from homology"/>
<feature type="transmembrane region" description="Helical" evidence="6">
    <location>
        <begin position="20"/>
        <end position="38"/>
    </location>
</feature>
<feature type="transmembrane region" description="Helical" evidence="6">
    <location>
        <begin position="184"/>
        <end position="208"/>
    </location>
</feature>
<evidence type="ECO:0000256" key="5">
    <source>
        <dbReference type="ARBA" id="ARBA00023136"/>
    </source>
</evidence>
<keyword evidence="2 6" id="KW-0813">Transport</keyword>
<dbReference type="GO" id="GO:0016020">
    <property type="term" value="C:membrane"/>
    <property type="evidence" value="ECO:0007669"/>
    <property type="project" value="UniProtKB-SubCell"/>
</dbReference>
<feature type="transmembrane region" description="Helical" evidence="6">
    <location>
        <begin position="402"/>
        <end position="419"/>
    </location>
</feature>
<dbReference type="AlphaFoldDB" id="A0A1A6DV02"/>
<feature type="transmembrane region" description="Helical" evidence="6">
    <location>
        <begin position="378"/>
        <end position="396"/>
    </location>
</feature>
<evidence type="ECO:0000313" key="8">
    <source>
        <dbReference type="Proteomes" id="UP000091969"/>
    </source>
</evidence>
<feature type="transmembrane region" description="Helical" evidence="6">
    <location>
        <begin position="503"/>
        <end position="526"/>
    </location>
</feature>
<keyword evidence="8" id="KW-1185">Reference proteome</keyword>
<comment type="similarity">
    <text evidence="6">Belongs to the inorganic phosphate transporter (PiT) (TC 2.A.20) family.</text>
</comment>
<sequence>MSAILSPVTRSGREQLEQSLRLAAAVAGLVAAGLYAAVSVKAVAGLSTQALWFLIIAAAIGAYMAMNIGANDVANNMGPPVGSGAIGLGGAIVVAALFEALGAIVAGADVVGTIKGGIIDMRSFAEPQRFTWLMLAALLAGALWLNLATVLGAPVSTTHSIIGAVAGAGIAAGGWTVINWGTIGAIVASWVISPLFGGAVAAAVLYFIKRSITYQADMATAAGRRVPLLIAAMAWAFATYMLLKGLNNVMKIGFWQAVLAGFVAAALTYAVIRGPIARRAAALPGTKSAVNELFTWPLVFAAALLSFAHGANDVANAIGPLAAIYEAVLHGAVVATAATPLWILVLGALGLSLGLALYGGKLIMTVGKEITELDRMRAYAIAMAATLTVIVASQLGMPVSTTHVSIGAVFGVGFLRELLKVNYAKMEAVVRAAHQGEDREAVEAYLNRFEAAPVDEKKRMLAEMKRRAKDLERRGELAPDWFSKKERKAFKKAYKQEIVKRSVVLRIVAAWIVTVPATAVLAAVLFRVVELLLTR</sequence>
<keyword evidence="3 6" id="KW-0812">Transmembrane</keyword>
<protein>
    <recommendedName>
        <fullName evidence="6">Phosphate transporter</fullName>
    </recommendedName>
</protein>
<dbReference type="PANTHER" id="PTHR11101">
    <property type="entry name" value="PHOSPHATE TRANSPORTER"/>
    <property type="match status" value="1"/>
</dbReference>
<dbReference type="InterPro" id="IPR001204">
    <property type="entry name" value="Phos_transporter"/>
</dbReference>
<dbReference type="Proteomes" id="UP000091969">
    <property type="component" value="Unassembled WGS sequence"/>
</dbReference>
<comment type="subcellular location">
    <subcellularLocation>
        <location evidence="1 6">Membrane</location>
        <topology evidence="1 6">Multi-pass membrane protein</topology>
    </subcellularLocation>
</comment>
<evidence type="ECO:0000313" key="7">
    <source>
        <dbReference type="EMBL" id="OBS30604.1"/>
    </source>
</evidence>
<feature type="transmembrane region" description="Helical" evidence="6">
    <location>
        <begin position="160"/>
        <end position="178"/>
    </location>
</feature>
<evidence type="ECO:0000256" key="3">
    <source>
        <dbReference type="ARBA" id="ARBA00022692"/>
    </source>
</evidence>
<keyword evidence="6" id="KW-0592">Phosphate transport</keyword>
<feature type="transmembrane region" description="Helical" evidence="6">
    <location>
        <begin position="81"/>
        <end position="106"/>
    </location>
</feature>
<evidence type="ECO:0000256" key="6">
    <source>
        <dbReference type="RuleBase" id="RU363058"/>
    </source>
</evidence>
<dbReference type="PANTHER" id="PTHR11101:SF80">
    <property type="entry name" value="PHOSPHATE TRANSPORTER"/>
    <property type="match status" value="1"/>
</dbReference>
<gene>
    <name evidence="7" type="ORF">A9O67_06300</name>
</gene>
<evidence type="ECO:0000256" key="4">
    <source>
        <dbReference type="ARBA" id="ARBA00022989"/>
    </source>
</evidence>
<evidence type="ECO:0000256" key="1">
    <source>
        <dbReference type="ARBA" id="ARBA00004141"/>
    </source>
</evidence>
<dbReference type="EMBL" id="LZDH01000056">
    <property type="protein sequence ID" value="OBS30604.1"/>
    <property type="molecule type" value="Genomic_DNA"/>
</dbReference>
<comment type="caution">
    <text evidence="7">The sequence shown here is derived from an EMBL/GenBank/DDBJ whole genome shotgun (WGS) entry which is preliminary data.</text>
</comment>
<name>A0A1A6DV02_9BURK</name>
<dbReference type="GO" id="GO:0035435">
    <property type="term" value="P:phosphate ion transmembrane transport"/>
    <property type="evidence" value="ECO:0007669"/>
    <property type="project" value="TreeGrafter"/>
</dbReference>
<dbReference type="RefSeq" id="WP_068609212.1">
    <property type="nucleotide sequence ID" value="NZ_LZDH01000056.1"/>
</dbReference>
<feature type="transmembrane region" description="Helical" evidence="6">
    <location>
        <begin position="293"/>
        <end position="311"/>
    </location>
</feature>
<dbReference type="STRING" id="1101373.A9O67_06300"/>
<feature type="transmembrane region" description="Helical" evidence="6">
    <location>
        <begin position="130"/>
        <end position="153"/>
    </location>
</feature>
<reference evidence="7 8" key="1">
    <citation type="submission" date="2016-06" db="EMBL/GenBank/DDBJ databases">
        <title>Genome sequence of Tepidimonas fonticaldi PL17.</title>
        <authorList>
            <person name="Pinnaka A.K."/>
        </authorList>
    </citation>
    <scope>NUCLEOTIDE SEQUENCE [LARGE SCALE GENOMIC DNA]</scope>
    <source>
        <strain evidence="7 8">PL17</strain>
    </source>
</reference>